<dbReference type="EC" id="1.1.1.18" evidence="5"/>
<dbReference type="GO" id="GO:0050112">
    <property type="term" value="F:inositol 2-dehydrogenase (NAD+) activity"/>
    <property type="evidence" value="ECO:0007669"/>
    <property type="project" value="UniProtKB-EC"/>
</dbReference>
<dbReference type="SUPFAM" id="SSF55347">
    <property type="entry name" value="Glyceraldehyde-3-phosphate dehydrogenase-like, C-terminal domain"/>
    <property type="match status" value="1"/>
</dbReference>
<evidence type="ECO:0000259" key="4">
    <source>
        <dbReference type="Pfam" id="PF22725"/>
    </source>
</evidence>
<organism evidence="5 6">
    <name type="scientific">Marinobacterium rhizophilum</name>
    <dbReference type="NCBI Taxonomy" id="420402"/>
    <lineage>
        <taxon>Bacteria</taxon>
        <taxon>Pseudomonadati</taxon>
        <taxon>Pseudomonadota</taxon>
        <taxon>Gammaproteobacteria</taxon>
        <taxon>Oceanospirillales</taxon>
        <taxon>Oceanospirillaceae</taxon>
        <taxon>Marinobacterium</taxon>
    </lineage>
</organism>
<dbReference type="Proteomes" id="UP001058461">
    <property type="component" value="Chromosome"/>
</dbReference>
<feature type="domain" description="Gfo/Idh/MocA-like oxidoreductase N-terminal" evidence="3">
    <location>
        <begin position="3"/>
        <end position="119"/>
    </location>
</feature>
<dbReference type="Pfam" id="PF22725">
    <property type="entry name" value="GFO_IDH_MocA_C3"/>
    <property type="match status" value="1"/>
</dbReference>
<dbReference type="PANTHER" id="PTHR42840">
    <property type="entry name" value="NAD(P)-BINDING ROSSMANN-FOLD SUPERFAMILY PROTEIN-RELATED"/>
    <property type="match status" value="1"/>
</dbReference>
<comment type="similarity">
    <text evidence="1">Belongs to the Gfo/Idh/MocA family.</text>
</comment>
<dbReference type="Gene3D" id="3.30.360.10">
    <property type="entry name" value="Dihydrodipicolinate Reductase, domain 2"/>
    <property type="match status" value="1"/>
</dbReference>
<evidence type="ECO:0000313" key="6">
    <source>
        <dbReference type="Proteomes" id="UP001058461"/>
    </source>
</evidence>
<proteinExistence type="inferred from homology"/>
<dbReference type="PANTHER" id="PTHR42840:SF3">
    <property type="entry name" value="BINDING ROSSMANN FOLD OXIDOREDUCTASE, PUTATIVE (AFU_ORTHOLOGUE AFUA_2G10240)-RELATED"/>
    <property type="match status" value="1"/>
</dbReference>
<evidence type="ECO:0000256" key="1">
    <source>
        <dbReference type="ARBA" id="ARBA00010928"/>
    </source>
</evidence>
<feature type="domain" description="GFO/IDH/MocA-like oxidoreductase" evidence="4">
    <location>
        <begin position="130"/>
        <end position="248"/>
    </location>
</feature>
<accession>A0ABY5HFS2</accession>
<dbReference type="InterPro" id="IPR030827">
    <property type="entry name" value="Myo_inos_IolG"/>
</dbReference>
<keyword evidence="2 5" id="KW-0560">Oxidoreductase</keyword>
<reference evidence="5" key="1">
    <citation type="submission" date="2021-04" db="EMBL/GenBank/DDBJ databases">
        <title>Oceanospirillales bacteria with DddD are important DMSP degraders in coastal seawater.</title>
        <authorList>
            <person name="Liu J."/>
        </authorList>
    </citation>
    <scope>NUCLEOTIDE SEQUENCE</scope>
    <source>
        <strain evidence="5">D13-1</strain>
    </source>
</reference>
<dbReference type="RefSeq" id="WP_255853240.1">
    <property type="nucleotide sequence ID" value="NZ_CP073347.1"/>
</dbReference>
<evidence type="ECO:0000313" key="5">
    <source>
        <dbReference type="EMBL" id="UTW11202.1"/>
    </source>
</evidence>
<dbReference type="Gene3D" id="3.40.50.720">
    <property type="entry name" value="NAD(P)-binding Rossmann-like Domain"/>
    <property type="match status" value="1"/>
</dbReference>
<keyword evidence="6" id="KW-1185">Reference proteome</keyword>
<dbReference type="InterPro" id="IPR000683">
    <property type="entry name" value="Gfo/Idh/MocA-like_OxRdtase_N"/>
</dbReference>
<protein>
    <submittedName>
        <fullName evidence="5">Inositol 2-dehydrogenase</fullName>
        <ecNumber evidence="5">1.1.1.18</ecNumber>
    </submittedName>
</protein>
<dbReference type="SUPFAM" id="SSF51735">
    <property type="entry name" value="NAD(P)-binding Rossmann-fold domains"/>
    <property type="match status" value="1"/>
</dbReference>
<dbReference type="NCBIfam" id="TIGR04380">
    <property type="entry name" value="myo_inos_iolG"/>
    <property type="match status" value="1"/>
</dbReference>
<evidence type="ECO:0000259" key="3">
    <source>
        <dbReference type="Pfam" id="PF01408"/>
    </source>
</evidence>
<sequence length="330" mass="36012">MLTIALFGAGRIGRMHAANIAAHPHARLAYVFDVNTQVAQDVASQYGVTAIETVEQALADDKVQAILIATPTDTHVDLIIRAAKAGKAILCEKPIDLDISKVDRCLDEIKDCDVPIQMGFNRRFDPSHNAVERAVKSGEMGQLESLIITSRDPGLPPAEYLQHSGGLFRDMMIHDFDMARYIMKDTPVSISVMGAVLVDKELSRFGDVDTAMAIIQFASGALCHINCSRRAVYGYDQRIEAFGSAGMILSNNQTPTSVTRHTASATAAREPLQDFFITRYQDSYRLQLDAFIAAVIEGKPVSPSFQDGRLALLMANAAQQSLETGQIVKL</sequence>
<gene>
    <name evidence="5" type="primary">iolG</name>
    <name evidence="5" type="ORF">KDW95_18305</name>
</gene>
<evidence type="ECO:0000256" key="2">
    <source>
        <dbReference type="ARBA" id="ARBA00023002"/>
    </source>
</evidence>
<name>A0ABY5HFS2_9GAMM</name>
<dbReference type="Pfam" id="PF01408">
    <property type="entry name" value="GFO_IDH_MocA"/>
    <property type="match status" value="1"/>
</dbReference>
<dbReference type="InterPro" id="IPR055170">
    <property type="entry name" value="GFO_IDH_MocA-like_dom"/>
</dbReference>
<dbReference type="EMBL" id="CP073347">
    <property type="protein sequence ID" value="UTW11202.1"/>
    <property type="molecule type" value="Genomic_DNA"/>
</dbReference>
<dbReference type="InterPro" id="IPR036291">
    <property type="entry name" value="NAD(P)-bd_dom_sf"/>
</dbReference>